<dbReference type="KEGG" id="tpal:117653262"/>
<keyword evidence="2" id="KW-1185">Reference proteome</keyword>
<dbReference type="OrthoDB" id="3598281at2759"/>
<accession>A0A6P9AB67</accession>
<evidence type="ECO:0000313" key="2">
    <source>
        <dbReference type="Proteomes" id="UP000515158"/>
    </source>
</evidence>
<feature type="compositionally biased region" description="Basic and acidic residues" evidence="1">
    <location>
        <begin position="67"/>
        <end position="85"/>
    </location>
</feature>
<name>A0A6P9AB67_THRPL</name>
<gene>
    <name evidence="3" type="primary">LOC117653262</name>
</gene>
<evidence type="ECO:0000256" key="1">
    <source>
        <dbReference type="SAM" id="MobiDB-lite"/>
    </source>
</evidence>
<evidence type="ECO:0000313" key="3">
    <source>
        <dbReference type="RefSeq" id="XP_034254720.1"/>
    </source>
</evidence>
<dbReference type="GeneID" id="117653262"/>
<sequence length="430" mass="48791">MRQACGAFRRDATEWKPKEEDPLDWTHDNFTDESQQSDREDDDETQFVPPVIDSHETSRLNSTSEPNPDHTSEGTSGDTRKRNAESETETPPPKQPRPTEANVVEEYLKPGLIGKVLLSVGRKRSFDQSNRVKLAETIVLGELGNDAEKSISQKRLSFLSECIVKIFPLETAAIYFTPRVPAKGLVPAVQPKGVLVDKYHNLLRVLRQEGLRTSNRRSRCDEGDEDDFSDSGGDDALDYLEKNSLAKKSVTIAKWHETVHKRYSMLLNTVDRKSKARMGQEKIDVYYNQFPCLKQQWGLDLLMDDFDELFANRCLNVLENWTSIVAKLEKVLQKVYTPDACCTEAGENVRLLQAIPSLFRQPPVPYGKKLAKGELRVHWKPNRQESVNGFLLHAENNSILTDRVQQIKDKCGKVSQNASAVCCSCRTHTR</sequence>
<proteinExistence type="predicted"/>
<reference evidence="3" key="1">
    <citation type="submission" date="2025-08" db="UniProtKB">
        <authorList>
            <consortium name="RefSeq"/>
        </authorList>
    </citation>
    <scope>IDENTIFICATION</scope>
    <source>
        <tissue evidence="3">Total insect</tissue>
    </source>
</reference>
<feature type="compositionally biased region" description="Basic and acidic residues" evidence="1">
    <location>
        <begin position="8"/>
        <end position="30"/>
    </location>
</feature>
<organism evidence="3">
    <name type="scientific">Thrips palmi</name>
    <name type="common">Melon thrips</name>
    <dbReference type="NCBI Taxonomy" id="161013"/>
    <lineage>
        <taxon>Eukaryota</taxon>
        <taxon>Metazoa</taxon>
        <taxon>Ecdysozoa</taxon>
        <taxon>Arthropoda</taxon>
        <taxon>Hexapoda</taxon>
        <taxon>Insecta</taxon>
        <taxon>Pterygota</taxon>
        <taxon>Neoptera</taxon>
        <taxon>Paraneoptera</taxon>
        <taxon>Thysanoptera</taxon>
        <taxon>Terebrantia</taxon>
        <taxon>Thripoidea</taxon>
        <taxon>Thripidae</taxon>
        <taxon>Thrips</taxon>
    </lineage>
</organism>
<protein>
    <submittedName>
        <fullName evidence="3">Uncharacterized protein LOC117653262</fullName>
    </submittedName>
</protein>
<dbReference type="Proteomes" id="UP000515158">
    <property type="component" value="Unplaced"/>
</dbReference>
<feature type="region of interest" description="Disordered" evidence="1">
    <location>
        <begin position="1"/>
        <end position="100"/>
    </location>
</feature>
<dbReference type="RefSeq" id="XP_034254720.1">
    <property type="nucleotide sequence ID" value="XM_034398829.1"/>
</dbReference>
<dbReference type="InParanoid" id="A0A6P9AB67"/>
<dbReference type="AlphaFoldDB" id="A0A6P9AB67"/>